<keyword evidence="7" id="KW-0915">Sodium</keyword>
<dbReference type="Gene3D" id="4.10.70.10">
    <property type="entry name" value="Disintegrin domain"/>
    <property type="match status" value="1"/>
</dbReference>
<evidence type="ECO:0000256" key="11">
    <source>
        <dbReference type="PROSITE-ProRule" id="PRU00276"/>
    </source>
</evidence>
<dbReference type="InterPro" id="IPR001762">
    <property type="entry name" value="Disintegrin_dom"/>
</dbReference>
<dbReference type="GO" id="GO:0046872">
    <property type="term" value="F:metal ion binding"/>
    <property type="evidence" value="ECO:0007669"/>
    <property type="project" value="UniProtKB-KW"/>
</dbReference>
<dbReference type="PANTHER" id="PTHR42985:SF40">
    <property type="entry name" value="LD47995P-RELATED"/>
    <property type="match status" value="1"/>
</dbReference>
<comment type="caution">
    <text evidence="15">The sequence shown here is derived from an EMBL/GenBank/DDBJ whole genome shotgun (WGS) entry which is preliminary data.</text>
</comment>
<sequence>MSSCLCFDRKNQVLPFTEENDDSPLELVRDGRNLCVRHFNKRERSEKLCKEVSLLRNGLIKQNLKSSLEGLRLSGSVRSKEDTILFFIHGVGGSSYVWKSQLDFFSRIGYEVIALDLIGHGFSDTPRKREAYTFHEISLDVLTLFDLKCRKKNVIIGHSYGCCFAAVLARQRPRLVSRLVMISGGGPTPLAPQTGVFSLPLSILICIRPILTRVFNKFAFNERKLKNRRLAFDVSTFVLKNTMRGQMWLEGNATYHSWIRCPTLLIHGAADKLVRLDEEYEMQRTIEESHLDILPQAGHMVMMEKPAEFQLISGEDKLTLKVAMALKTKNEFGIADYIVFSLVLIISASIGIFYGCFGSKQQTTQEFLMANRRMSIIPVSMSLLASFMSAITLLGTPAEIYVFGTEYWLIWIGYFIMIPLAAHVFVPIFYKLKLTSVFEYLEMRFCKGVRIFAAVVFIIQMIMYLAIVLYAPSLALNAVTGINVWISVLSVGCVCTFYTSIGGMKAVMWTDTFQVCMMMAGLFAVLIQGSIDFDGFSNIWNINKRGDRVEFFNFDPDPLKRHTVWSLIFGGAFTWLAIYGVNQAQVQRALTTRTLRESQFALWINFPGLTLILTITGLCGMVIYAQYENCDPIEFHDIPRDQLLPLYVMDNLAHIKGLAGLFTACLFSGALSTISSGLNSLSAVTLRDLFQLIWFKNLTEKRATFLTKLLALGYGIIMIALTFVASQLGGVLQAALALFGMIGGPVLGLFILGIIYPWSNKWGAYVGLVVGLIATMWLGVGANVYKPIIETKPVSLSDCEIANKSSISTTQSVITQSMTTPKEYEGLSFYEISYLWYSAFAVIVVNVIGLAVSFITGPQSPSEVDPRLICPIFDIFCCYLPLEWRERLKCGVKNENLTTADDQEKDKELNEEFHKLSPIHLELKVFDRRLHIVLFKQVTGIFSRDAHILLDGLRIMNGFKGVRFLSGYVFNIKYSSVNGIFNGEKFLGDIKLSSGKNLIIDDALSYFNKSILEQQGFHSVVYSTDQLNLTGIREANCMGPESMTLCRKSLDPFNTLIAFSEINHDEFCLAHLFTSRSFENALGIAFIGNPNHTTSGICSKRANNIGLTTRGPVSKFLPITVSAFTFSHEIGHNMGCYHDEKGKVRSECLGNEEDGQYLMSIKVGGGTKKNHAIYSKCCIENMINVIEHRFKEASDCFKDRDEPFCGNMIVERNNDEECDCGYDNECGLDSQCCHPKSFQSTESNRSSCKRKSGAMCSLSEGVCCEVINCNFKPKGTPCEEETECREEAQCNGRKAMCPLGKEKPSGLVCASRTKICRSGECLDSICSLVNSSQCVPDYIDNDPELLCFIYCKLGNRCLPMSNHTLQLMNYSRVKHSKLENFINIQVGDYCNGSAGYCDSLRRCRLQIPYGPLPKIGKFLIGTGPNTLYQFTRQKWWIFGIITFLPVGFFALLFYICDVDIGKIDKVVESVEKAINVHSLSSLKSSQSLRRRRDIRESSEIYSQFMSMKLASSLDSSLSKCRQKRRIIISRANEITRASSKLSSTKAILVQDRMDKLKKIEERSAKRREKVRRLKRLVDYKFFKVPSSISITSGRAIDQLHVIKKRSKGNNENLRNFLTVPTTLTAASTEELDTLICFLNQIRAICPKIRRLNDLDICDVKPYKISTNAMSFGNLTVSVGLRDTFSPKTEDVISIRLRLNDDWNTIRRRIRQIRFKQLLIIIPGRLLKLEFRRLFHFLTDIEGTALRKWQVTTSSEVVVLHYINSWYAFEHVNQFKLLRAHRNKFRFTNSLARAESKFYDYVEELQVGCKDIRRLGAKGDGGYSICFDSPFELRNSNCLIYSFGIGLDSTFDREISKIYNCTVLGYDYSLPSTVKGIKLHRIALGDSNYITTDGRNVRTLWKILELNGHLNNHIDFLKIDIEGDEWDSLLAAFIQNALKNVKQLALEVHTDELVPSFEAASGRTSGKPTSLDRYKKFVKVMEALERAHFFKWRSQPNPTNVIKP</sequence>
<dbReference type="SUPFAM" id="SSF53474">
    <property type="entry name" value="alpha/beta-Hydrolases"/>
    <property type="match status" value="1"/>
</dbReference>
<dbReference type="Pfam" id="PF00561">
    <property type="entry name" value="Abhydrolase_1"/>
    <property type="match status" value="1"/>
</dbReference>
<keyword evidence="11" id="KW-0479">Metal-binding</keyword>
<dbReference type="InterPro" id="IPR036436">
    <property type="entry name" value="Disintegrin_dom_sf"/>
</dbReference>
<dbReference type="Gene3D" id="3.40.390.10">
    <property type="entry name" value="Collagenase (Catalytic Domain)"/>
    <property type="match status" value="1"/>
</dbReference>
<keyword evidence="4" id="KW-1003">Cell membrane</keyword>
<evidence type="ECO:0000256" key="4">
    <source>
        <dbReference type="ARBA" id="ARBA00022475"/>
    </source>
</evidence>
<dbReference type="GO" id="GO:0006814">
    <property type="term" value="P:sodium ion transport"/>
    <property type="evidence" value="ECO:0007669"/>
    <property type="project" value="UniProtKB-KW"/>
</dbReference>
<dbReference type="PROSITE" id="PS50283">
    <property type="entry name" value="NA_SOLUT_SYMP_3"/>
    <property type="match status" value="1"/>
</dbReference>
<keyword evidence="9 12" id="KW-0472">Membrane</keyword>
<dbReference type="Proteomes" id="UP000549394">
    <property type="component" value="Unassembled WGS sequence"/>
</dbReference>
<dbReference type="Pfam" id="PF13574">
    <property type="entry name" value="Reprolysin_2"/>
    <property type="match status" value="1"/>
</dbReference>
<dbReference type="InterPro" id="IPR038377">
    <property type="entry name" value="Na/Glc_symporter_sf"/>
</dbReference>
<feature type="transmembrane region" description="Helical" evidence="12">
    <location>
        <begin position="408"/>
        <end position="430"/>
    </location>
</feature>
<feature type="domain" description="Peptidase M12B" evidence="14">
    <location>
        <begin position="1070"/>
        <end position="1188"/>
    </location>
</feature>
<dbReference type="SMART" id="SM00050">
    <property type="entry name" value="DISIN"/>
    <property type="match status" value="1"/>
</dbReference>
<dbReference type="Pfam" id="PF13383">
    <property type="entry name" value="Methyltransf_22"/>
    <property type="match status" value="1"/>
</dbReference>
<dbReference type="Gene3D" id="1.20.1730.10">
    <property type="entry name" value="Sodium/glucose cotransporter"/>
    <property type="match status" value="1"/>
</dbReference>
<comment type="subcellular location">
    <subcellularLocation>
        <location evidence="1">Cell membrane</location>
        <topology evidence="1">Multi-pass membrane protein</topology>
    </subcellularLocation>
</comment>
<evidence type="ECO:0000256" key="2">
    <source>
        <dbReference type="ARBA" id="ARBA00006434"/>
    </source>
</evidence>
<evidence type="ECO:0000256" key="6">
    <source>
        <dbReference type="ARBA" id="ARBA00022989"/>
    </source>
</evidence>
<feature type="transmembrane region" description="Helical" evidence="12">
    <location>
        <begin position="762"/>
        <end position="785"/>
    </location>
</feature>
<feature type="transmembrane region" description="Helical" evidence="12">
    <location>
        <begin position="451"/>
        <end position="470"/>
    </location>
</feature>
<dbReference type="PANTHER" id="PTHR42985">
    <property type="entry name" value="SODIUM-COUPLED MONOCARBOXYLATE TRANSPORTER"/>
    <property type="match status" value="1"/>
</dbReference>
<evidence type="ECO:0000313" key="16">
    <source>
        <dbReference type="Proteomes" id="UP000549394"/>
    </source>
</evidence>
<dbReference type="PROSITE" id="PS50214">
    <property type="entry name" value="DISINTEGRIN_2"/>
    <property type="match status" value="1"/>
</dbReference>
<keyword evidence="3" id="KW-0813">Transport</keyword>
<dbReference type="EMBL" id="CAJFCJ010000020">
    <property type="protein sequence ID" value="CAD5124272.1"/>
    <property type="molecule type" value="Genomic_DNA"/>
</dbReference>
<feature type="binding site" evidence="11">
    <location>
        <position position="1128"/>
    </location>
    <ligand>
        <name>Zn(2+)</name>
        <dbReference type="ChEBI" id="CHEBI:29105"/>
        <note>catalytic</note>
    </ligand>
</feature>
<keyword evidence="5 12" id="KW-0812">Transmembrane</keyword>
<dbReference type="InterPro" id="IPR029058">
    <property type="entry name" value="AB_hydrolase_fold"/>
</dbReference>
<dbReference type="GO" id="GO:0006508">
    <property type="term" value="P:proteolysis"/>
    <property type="evidence" value="ECO:0007669"/>
    <property type="project" value="InterPro"/>
</dbReference>
<dbReference type="Pfam" id="PF00200">
    <property type="entry name" value="Disintegrin"/>
    <property type="match status" value="1"/>
</dbReference>
<reference evidence="15 16" key="1">
    <citation type="submission" date="2020-08" db="EMBL/GenBank/DDBJ databases">
        <authorList>
            <person name="Hejnol A."/>
        </authorList>
    </citation>
    <scope>NUCLEOTIDE SEQUENCE [LARGE SCALE GENOMIC DNA]</scope>
</reference>
<dbReference type="InterPro" id="IPR025714">
    <property type="entry name" value="Methyltranfer_dom"/>
</dbReference>
<evidence type="ECO:0000256" key="12">
    <source>
        <dbReference type="SAM" id="Phobius"/>
    </source>
</evidence>
<feature type="transmembrane region" description="Helical" evidence="12">
    <location>
        <begin position="658"/>
        <end position="684"/>
    </location>
</feature>
<keyword evidence="8" id="KW-0406">Ion transport</keyword>
<dbReference type="SUPFAM" id="SSF57552">
    <property type="entry name" value="Blood coagulation inhibitor (disintegrin)"/>
    <property type="match status" value="1"/>
</dbReference>
<dbReference type="GO" id="GO:0004222">
    <property type="term" value="F:metalloendopeptidase activity"/>
    <property type="evidence" value="ECO:0007669"/>
    <property type="project" value="InterPro"/>
</dbReference>
<keyword evidence="10" id="KW-0739">Sodium transport</keyword>
<feature type="transmembrane region" description="Helical" evidence="12">
    <location>
        <begin position="602"/>
        <end position="627"/>
    </location>
</feature>
<feature type="domain" description="Disintegrin" evidence="13">
    <location>
        <begin position="1202"/>
        <end position="1305"/>
    </location>
</feature>
<evidence type="ECO:0000256" key="9">
    <source>
        <dbReference type="ARBA" id="ARBA00023136"/>
    </source>
</evidence>
<gene>
    <name evidence="15" type="ORF">DGYR_LOCUS11842</name>
</gene>
<evidence type="ECO:0000259" key="13">
    <source>
        <dbReference type="PROSITE" id="PS50214"/>
    </source>
</evidence>
<feature type="transmembrane region" description="Helical" evidence="12">
    <location>
        <begin position="834"/>
        <end position="857"/>
    </location>
</feature>
<evidence type="ECO:0000256" key="8">
    <source>
        <dbReference type="ARBA" id="ARBA00023065"/>
    </source>
</evidence>
<evidence type="ECO:0000256" key="10">
    <source>
        <dbReference type="ARBA" id="ARBA00023201"/>
    </source>
</evidence>
<feature type="transmembrane region" description="Helical" evidence="12">
    <location>
        <begin position="337"/>
        <end position="356"/>
    </location>
</feature>
<dbReference type="SUPFAM" id="SSF55486">
    <property type="entry name" value="Metalloproteases ('zincins'), catalytic domain"/>
    <property type="match status" value="1"/>
</dbReference>
<dbReference type="Pfam" id="PF00474">
    <property type="entry name" value="SSF"/>
    <property type="match status" value="1"/>
</dbReference>
<comment type="caution">
    <text evidence="11">Lacks conserved residue(s) required for the propagation of feature annotation.</text>
</comment>
<proteinExistence type="inferred from homology"/>
<dbReference type="InterPro" id="IPR000073">
    <property type="entry name" value="AB_hydrolase_1"/>
</dbReference>
<evidence type="ECO:0000256" key="1">
    <source>
        <dbReference type="ARBA" id="ARBA00004651"/>
    </source>
</evidence>
<name>A0A7I8W6W0_9ANNE</name>
<comment type="similarity">
    <text evidence="2">Belongs to the sodium:solute symporter (SSF) (TC 2.A.21) family.</text>
</comment>
<evidence type="ECO:0000259" key="14">
    <source>
        <dbReference type="PROSITE" id="PS50215"/>
    </source>
</evidence>
<feature type="transmembrane region" description="Helical" evidence="12">
    <location>
        <begin position="731"/>
        <end position="755"/>
    </location>
</feature>
<dbReference type="GO" id="GO:0005886">
    <property type="term" value="C:plasma membrane"/>
    <property type="evidence" value="ECO:0007669"/>
    <property type="project" value="UniProtKB-SubCell"/>
</dbReference>
<feature type="transmembrane region" description="Helical" evidence="12">
    <location>
        <begin position="563"/>
        <end position="581"/>
    </location>
</feature>
<keyword evidence="11" id="KW-0862">Zinc</keyword>
<dbReference type="InterPro" id="IPR051163">
    <property type="entry name" value="Sodium:Solute_Symporter_SSF"/>
</dbReference>
<dbReference type="PROSITE" id="PS50215">
    <property type="entry name" value="ADAM_MEPRO"/>
    <property type="match status" value="1"/>
</dbReference>
<feature type="active site" evidence="11">
    <location>
        <position position="1129"/>
    </location>
</feature>
<dbReference type="OrthoDB" id="6132759at2759"/>
<dbReference type="CDD" id="cd11492">
    <property type="entry name" value="SLC5sbd_NIS-SMVT"/>
    <property type="match status" value="1"/>
</dbReference>
<dbReference type="InterPro" id="IPR001590">
    <property type="entry name" value="Peptidase_M12B"/>
</dbReference>
<dbReference type="PRINTS" id="PR00111">
    <property type="entry name" value="ABHYDROLASE"/>
</dbReference>
<dbReference type="InterPro" id="IPR024079">
    <property type="entry name" value="MetalloPept_cat_dom_sf"/>
</dbReference>
<protein>
    <submittedName>
        <fullName evidence="15">DgyrCDS12564</fullName>
    </submittedName>
</protein>
<feature type="transmembrane region" description="Helical" evidence="12">
    <location>
        <begin position="513"/>
        <end position="531"/>
    </location>
</feature>
<evidence type="ECO:0000256" key="3">
    <source>
        <dbReference type="ARBA" id="ARBA00022448"/>
    </source>
</evidence>
<feature type="binding site" evidence="11">
    <location>
        <position position="1132"/>
    </location>
    <ligand>
        <name>Zn(2+)</name>
        <dbReference type="ChEBI" id="CHEBI:29105"/>
        <note>catalytic</note>
    </ligand>
</feature>
<feature type="transmembrane region" description="Helical" evidence="12">
    <location>
        <begin position="1435"/>
        <end position="1455"/>
    </location>
</feature>
<keyword evidence="6 12" id="KW-1133">Transmembrane helix</keyword>
<feature type="transmembrane region" description="Helical" evidence="12">
    <location>
        <begin position="376"/>
        <end position="396"/>
    </location>
</feature>
<dbReference type="GO" id="GO:0015293">
    <property type="term" value="F:symporter activity"/>
    <property type="evidence" value="ECO:0007669"/>
    <property type="project" value="TreeGrafter"/>
</dbReference>
<organism evidence="15 16">
    <name type="scientific">Dimorphilus gyrociliatus</name>
    <dbReference type="NCBI Taxonomy" id="2664684"/>
    <lineage>
        <taxon>Eukaryota</taxon>
        <taxon>Metazoa</taxon>
        <taxon>Spiralia</taxon>
        <taxon>Lophotrochozoa</taxon>
        <taxon>Annelida</taxon>
        <taxon>Polychaeta</taxon>
        <taxon>Polychaeta incertae sedis</taxon>
        <taxon>Dinophilidae</taxon>
        <taxon>Dimorphilus</taxon>
    </lineage>
</organism>
<evidence type="ECO:0000256" key="7">
    <source>
        <dbReference type="ARBA" id="ARBA00023053"/>
    </source>
</evidence>
<evidence type="ECO:0000256" key="5">
    <source>
        <dbReference type="ARBA" id="ARBA00022692"/>
    </source>
</evidence>
<feature type="transmembrane region" description="Helical" evidence="12">
    <location>
        <begin position="482"/>
        <end position="501"/>
    </location>
</feature>
<feature type="binding site" evidence="11">
    <location>
        <position position="1138"/>
    </location>
    <ligand>
        <name>Zn(2+)</name>
        <dbReference type="ChEBI" id="CHEBI:29105"/>
        <note>catalytic</note>
    </ligand>
</feature>
<evidence type="ECO:0000313" key="15">
    <source>
        <dbReference type="EMBL" id="CAD5124272.1"/>
    </source>
</evidence>
<dbReference type="NCBIfam" id="TIGR00813">
    <property type="entry name" value="sss"/>
    <property type="match status" value="1"/>
</dbReference>
<dbReference type="Gene3D" id="3.40.50.1820">
    <property type="entry name" value="alpha/beta hydrolase"/>
    <property type="match status" value="1"/>
</dbReference>
<dbReference type="InterPro" id="IPR001734">
    <property type="entry name" value="Na/solute_symporter"/>
</dbReference>
<accession>A0A7I8W6W0</accession>
<keyword evidence="16" id="KW-1185">Reference proteome</keyword>
<feature type="transmembrane region" description="Helical" evidence="12">
    <location>
        <begin position="705"/>
        <end position="725"/>
    </location>
</feature>